<evidence type="ECO:0008006" key="4">
    <source>
        <dbReference type="Google" id="ProtNLM"/>
    </source>
</evidence>
<feature type="transmembrane region" description="Helical" evidence="1">
    <location>
        <begin position="142"/>
        <end position="164"/>
    </location>
</feature>
<feature type="transmembrane region" description="Helical" evidence="1">
    <location>
        <begin position="184"/>
        <end position="202"/>
    </location>
</feature>
<keyword evidence="3" id="KW-1185">Reference proteome</keyword>
<keyword evidence="1" id="KW-1133">Transmembrane helix</keyword>
<keyword evidence="1" id="KW-0812">Transmembrane</keyword>
<comment type="caution">
    <text evidence="2">The sequence shown here is derived from an EMBL/GenBank/DDBJ whole genome shotgun (WGS) entry which is preliminary data.</text>
</comment>
<dbReference type="Proteomes" id="UP000193642">
    <property type="component" value="Unassembled WGS sequence"/>
</dbReference>
<dbReference type="AlphaFoldDB" id="A0A1Y2B9P5"/>
<sequence>MSSNTTTTTSTQPQPMFPPGYIPDYPRLSAWDSPSAAFVFMAATIVITGLTIRNLFFSAKTQHSKSVYVYLLFWCTFRIVAFAMRGHDLLGTNGQDYEVYKYTQIVLSIGFMPLAEVLCFNVAEASTLIYELSHKTYIRLRILVSVLFVVFGTCVTAYVMDFTLNKPFGSNAKDYETDLVLREVGFNGLFLITIYTLFAAIRNSLAIVSKHHIPPSYMTRMRTMMRIVAFQSILMIIKLIYITYRNWNPKEFRDEVWWYVLSITPEYVFMLFFLKHDWFMSVYDEVEMVVGEDGNRDEEKGEAGKKEEVTTVEVETIVLSQVAGPSGEQ</sequence>
<dbReference type="OrthoDB" id="5389493at2759"/>
<feature type="transmembrane region" description="Helical" evidence="1">
    <location>
        <begin position="105"/>
        <end position="130"/>
    </location>
</feature>
<accession>A0A1Y2B9P5</accession>
<feature type="transmembrane region" description="Helical" evidence="1">
    <location>
        <begin position="35"/>
        <end position="55"/>
    </location>
</feature>
<feature type="transmembrane region" description="Helical" evidence="1">
    <location>
        <begin position="256"/>
        <end position="274"/>
    </location>
</feature>
<evidence type="ECO:0000313" key="3">
    <source>
        <dbReference type="Proteomes" id="UP000193642"/>
    </source>
</evidence>
<organism evidence="2 3">
    <name type="scientific">Rhizoclosmatium globosum</name>
    <dbReference type="NCBI Taxonomy" id="329046"/>
    <lineage>
        <taxon>Eukaryota</taxon>
        <taxon>Fungi</taxon>
        <taxon>Fungi incertae sedis</taxon>
        <taxon>Chytridiomycota</taxon>
        <taxon>Chytridiomycota incertae sedis</taxon>
        <taxon>Chytridiomycetes</taxon>
        <taxon>Chytridiales</taxon>
        <taxon>Chytriomycetaceae</taxon>
        <taxon>Rhizoclosmatium</taxon>
    </lineage>
</organism>
<name>A0A1Y2B9P5_9FUNG</name>
<feature type="transmembrane region" description="Helical" evidence="1">
    <location>
        <begin position="67"/>
        <end position="85"/>
    </location>
</feature>
<protein>
    <recommendedName>
        <fullName evidence="4">RTA1-domain-containing protein</fullName>
    </recommendedName>
</protein>
<gene>
    <name evidence="2" type="ORF">BCR33DRAFT_771820</name>
</gene>
<dbReference type="EMBL" id="MCGO01000076">
    <property type="protein sequence ID" value="ORY31572.1"/>
    <property type="molecule type" value="Genomic_DNA"/>
</dbReference>
<evidence type="ECO:0000256" key="1">
    <source>
        <dbReference type="SAM" id="Phobius"/>
    </source>
</evidence>
<proteinExistence type="predicted"/>
<reference evidence="2 3" key="1">
    <citation type="submission" date="2016-07" db="EMBL/GenBank/DDBJ databases">
        <title>Pervasive Adenine N6-methylation of Active Genes in Fungi.</title>
        <authorList>
            <consortium name="DOE Joint Genome Institute"/>
            <person name="Mondo S.J."/>
            <person name="Dannebaum R.O."/>
            <person name="Kuo R.C."/>
            <person name="Labutti K."/>
            <person name="Haridas S."/>
            <person name="Kuo A."/>
            <person name="Salamov A."/>
            <person name="Ahrendt S.R."/>
            <person name="Lipzen A."/>
            <person name="Sullivan W."/>
            <person name="Andreopoulos W.B."/>
            <person name="Clum A."/>
            <person name="Lindquist E."/>
            <person name="Daum C."/>
            <person name="Ramamoorthy G.K."/>
            <person name="Gryganskyi A."/>
            <person name="Culley D."/>
            <person name="Magnuson J.K."/>
            <person name="James T.Y."/>
            <person name="O'Malley M.A."/>
            <person name="Stajich J.E."/>
            <person name="Spatafora J.W."/>
            <person name="Visel A."/>
            <person name="Grigoriev I.V."/>
        </authorList>
    </citation>
    <scope>NUCLEOTIDE SEQUENCE [LARGE SCALE GENOMIC DNA]</scope>
    <source>
        <strain evidence="2 3">JEL800</strain>
    </source>
</reference>
<feature type="transmembrane region" description="Helical" evidence="1">
    <location>
        <begin position="223"/>
        <end position="244"/>
    </location>
</feature>
<keyword evidence="1" id="KW-0472">Membrane</keyword>
<evidence type="ECO:0000313" key="2">
    <source>
        <dbReference type="EMBL" id="ORY31572.1"/>
    </source>
</evidence>